<protein>
    <recommendedName>
        <fullName evidence="3">ATP-binding protein</fullName>
    </recommendedName>
</protein>
<gene>
    <name evidence="1" type="ORF">GCM10009716_15920</name>
</gene>
<dbReference type="Proteomes" id="UP001501303">
    <property type="component" value="Unassembled WGS sequence"/>
</dbReference>
<dbReference type="SUPFAM" id="SSF52540">
    <property type="entry name" value="P-loop containing nucleoside triphosphate hydrolases"/>
    <property type="match status" value="1"/>
</dbReference>
<proteinExistence type="predicted"/>
<evidence type="ECO:0000313" key="1">
    <source>
        <dbReference type="EMBL" id="GAA1906853.1"/>
    </source>
</evidence>
<reference evidence="2" key="1">
    <citation type="journal article" date="2019" name="Int. J. Syst. Evol. Microbiol.">
        <title>The Global Catalogue of Microorganisms (GCM) 10K type strain sequencing project: providing services to taxonomists for standard genome sequencing and annotation.</title>
        <authorList>
            <consortium name="The Broad Institute Genomics Platform"/>
            <consortium name="The Broad Institute Genome Sequencing Center for Infectious Disease"/>
            <person name="Wu L."/>
            <person name="Ma J."/>
        </authorList>
    </citation>
    <scope>NUCLEOTIDE SEQUENCE [LARGE SCALE GENOMIC DNA]</scope>
    <source>
        <strain evidence="2">JCM 13581</strain>
    </source>
</reference>
<keyword evidence="2" id="KW-1185">Reference proteome</keyword>
<dbReference type="InterPro" id="IPR027417">
    <property type="entry name" value="P-loop_NTPase"/>
</dbReference>
<evidence type="ECO:0008006" key="3">
    <source>
        <dbReference type="Google" id="ProtNLM"/>
    </source>
</evidence>
<comment type="caution">
    <text evidence="1">The sequence shown here is derived from an EMBL/GenBank/DDBJ whole genome shotgun (WGS) entry which is preliminary data.</text>
</comment>
<sequence length="666" mass="74200">MNQHSSTQVENLQGFTHTGPGNIYVNVGSQLQDSDKPAFRQIAEDQLRWLKRVLVDPFNMGRARAILADTGTVILDGAPGSGRTSAARVLLREYRRDGGVFHELLPGEEDELSLHDPALVETGDQLLLDLATADSRQWSAARAGLSALRKAVDKRHAHLVIVMPHGSTLEPDLQHYRVEIRRPRGLSVLRRHLRVHGIPHEQYLRPDDTVTEFLRDEQRPMREIADFADLVRRARETARSDEGFAQWCATASRARNDRREEVAALVTGLPEVPQRALLIAVSMLHGAHADVVHRAAQLLLRTLGCPPEEGPLLQHKDLAERLTEIAANADVDGYVRFADLDYDSAVRAHFWDHMPDLRPHLGTWVTRVVDLNDPHVTSAVRDGLVAGVAGQYLRTGREDGLASLAEGWSSETVSRARLEAAVHALTCGLNDPAHGRYFRERIYQWCAQRRLRGEFAQVLVRICADVLAASHPDQALLRLYYLARRERDTTRAVQALCDLAESSRRLRRRLLVRLARSELSPSDLGIFLRVSAPVPLMDISATSRALAEENAVQRSLTTCWRAALTTLPRAIWQPFAERWLCQAADDTGHLGELLLDLLVNAAERCGERRGEVFAALYESARKAERTVPGGPARPTETAERLLHKISVAQGLCPATPPPRAAKRTQP</sequence>
<accession>A0ABP5A8D0</accession>
<dbReference type="EMBL" id="BAAAMJ010000012">
    <property type="protein sequence ID" value="GAA1906853.1"/>
    <property type="molecule type" value="Genomic_DNA"/>
</dbReference>
<dbReference type="RefSeq" id="WP_344259838.1">
    <property type="nucleotide sequence ID" value="NZ_BAAAMJ010000012.1"/>
</dbReference>
<evidence type="ECO:0000313" key="2">
    <source>
        <dbReference type="Proteomes" id="UP001501303"/>
    </source>
</evidence>
<organism evidence="1 2">
    <name type="scientific">Streptomyces sodiiphilus</name>
    <dbReference type="NCBI Taxonomy" id="226217"/>
    <lineage>
        <taxon>Bacteria</taxon>
        <taxon>Bacillati</taxon>
        <taxon>Actinomycetota</taxon>
        <taxon>Actinomycetes</taxon>
        <taxon>Kitasatosporales</taxon>
        <taxon>Streptomycetaceae</taxon>
        <taxon>Streptomyces</taxon>
    </lineage>
</organism>
<name>A0ABP5A8D0_9ACTN</name>